<dbReference type="PANTHER" id="PTHR46608:SF2">
    <property type="entry name" value="T CELL IMMUNOGLOBULIN AND MUCIN DOMAIN CONTAINING 4 PRECURSOR"/>
    <property type="match status" value="1"/>
</dbReference>
<dbReference type="AlphaFoldDB" id="A0A9Q1I2I0"/>
<dbReference type="InterPro" id="IPR013783">
    <property type="entry name" value="Ig-like_fold"/>
</dbReference>
<dbReference type="SUPFAM" id="SSF48726">
    <property type="entry name" value="Immunoglobulin"/>
    <property type="match status" value="1"/>
</dbReference>
<feature type="compositionally biased region" description="Basic and acidic residues" evidence="1">
    <location>
        <begin position="313"/>
        <end position="325"/>
    </location>
</feature>
<evidence type="ECO:0000256" key="2">
    <source>
        <dbReference type="SAM" id="Phobius"/>
    </source>
</evidence>
<dbReference type="InterPro" id="IPR013106">
    <property type="entry name" value="Ig_V-set"/>
</dbReference>
<evidence type="ECO:0000259" key="3">
    <source>
        <dbReference type="PROSITE" id="PS50835"/>
    </source>
</evidence>
<accession>A0A9Q1I2I0</accession>
<evidence type="ECO:0000313" key="5">
    <source>
        <dbReference type="Proteomes" id="UP001152803"/>
    </source>
</evidence>
<dbReference type="PROSITE" id="PS50835">
    <property type="entry name" value="IG_LIKE"/>
    <property type="match status" value="1"/>
</dbReference>
<feature type="region of interest" description="Disordered" evidence="1">
    <location>
        <begin position="313"/>
        <end position="335"/>
    </location>
</feature>
<feature type="domain" description="Ig-like" evidence="3">
    <location>
        <begin position="75"/>
        <end position="216"/>
    </location>
</feature>
<proteinExistence type="predicted"/>
<feature type="region of interest" description="Disordered" evidence="1">
    <location>
        <begin position="1"/>
        <end position="91"/>
    </location>
</feature>
<feature type="compositionally biased region" description="Polar residues" evidence="1">
    <location>
        <begin position="39"/>
        <end position="51"/>
    </location>
</feature>
<evidence type="ECO:0000313" key="4">
    <source>
        <dbReference type="EMBL" id="KAJ8276277.1"/>
    </source>
</evidence>
<dbReference type="PANTHER" id="PTHR46608">
    <property type="entry name" value="T-CELL IMMUNOGLOBULIN AND MUCIN DOMAIN-CONTAINING PROTEIN 4"/>
    <property type="match status" value="1"/>
</dbReference>
<name>A0A9Q1I2I0_CONCO</name>
<dbReference type="GO" id="GO:0043277">
    <property type="term" value="P:apoptotic cell clearance"/>
    <property type="evidence" value="ECO:0007669"/>
    <property type="project" value="TreeGrafter"/>
</dbReference>
<dbReference type="Proteomes" id="UP001152803">
    <property type="component" value="Unassembled WGS sequence"/>
</dbReference>
<feature type="compositionally biased region" description="Basic and acidic residues" evidence="1">
    <location>
        <begin position="68"/>
        <end position="85"/>
    </location>
</feature>
<keyword evidence="2" id="KW-1133">Transmembrane helix</keyword>
<dbReference type="GO" id="GO:0001786">
    <property type="term" value="F:phosphatidylserine binding"/>
    <property type="evidence" value="ECO:0007669"/>
    <property type="project" value="TreeGrafter"/>
</dbReference>
<evidence type="ECO:0000256" key="1">
    <source>
        <dbReference type="SAM" id="MobiDB-lite"/>
    </source>
</evidence>
<dbReference type="InterPro" id="IPR003599">
    <property type="entry name" value="Ig_sub"/>
</dbReference>
<reference evidence="4" key="1">
    <citation type="journal article" date="2023" name="Science">
        <title>Genome structures resolve the early diversification of teleost fishes.</title>
        <authorList>
            <person name="Parey E."/>
            <person name="Louis A."/>
            <person name="Montfort J."/>
            <person name="Bouchez O."/>
            <person name="Roques C."/>
            <person name="Iampietro C."/>
            <person name="Lluch J."/>
            <person name="Castinel A."/>
            <person name="Donnadieu C."/>
            <person name="Desvignes T."/>
            <person name="Floi Bucao C."/>
            <person name="Jouanno E."/>
            <person name="Wen M."/>
            <person name="Mejri S."/>
            <person name="Dirks R."/>
            <person name="Jansen H."/>
            <person name="Henkel C."/>
            <person name="Chen W.J."/>
            <person name="Zahm M."/>
            <person name="Cabau C."/>
            <person name="Klopp C."/>
            <person name="Thompson A.W."/>
            <person name="Robinson-Rechavi M."/>
            <person name="Braasch I."/>
            <person name="Lecointre G."/>
            <person name="Bobe J."/>
            <person name="Postlethwait J.H."/>
            <person name="Berthelot C."/>
            <person name="Roest Crollius H."/>
            <person name="Guiguen Y."/>
        </authorList>
    </citation>
    <scope>NUCLEOTIDE SEQUENCE</scope>
    <source>
        <strain evidence="4">Concon-B</strain>
    </source>
</reference>
<dbReference type="InterPro" id="IPR007110">
    <property type="entry name" value="Ig-like_dom"/>
</dbReference>
<dbReference type="OrthoDB" id="8447307at2759"/>
<feature type="transmembrane region" description="Helical" evidence="2">
    <location>
        <begin position="289"/>
        <end position="310"/>
    </location>
</feature>
<dbReference type="InterPro" id="IPR036179">
    <property type="entry name" value="Ig-like_dom_sf"/>
</dbReference>
<comment type="caution">
    <text evidence="4">The sequence shown here is derived from an EMBL/GenBank/DDBJ whole genome shotgun (WGS) entry which is preliminary data.</text>
</comment>
<organism evidence="4 5">
    <name type="scientific">Conger conger</name>
    <name type="common">Conger eel</name>
    <name type="synonym">Muraena conger</name>
    <dbReference type="NCBI Taxonomy" id="82655"/>
    <lineage>
        <taxon>Eukaryota</taxon>
        <taxon>Metazoa</taxon>
        <taxon>Chordata</taxon>
        <taxon>Craniata</taxon>
        <taxon>Vertebrata</taxon>
        <taxon>Euteleostomi</taxon>
        <taxon>Actinopterygii</taxon>
        <taxon>Neopterygii</taxon>
        <taxon>Teleostei</taxon>
        <taxon>Anguilliformes</taxon>
        <taxon>Congridae</taxon>
        <taxon>Conger</taxon>
    </lineage>
</organism>
<keyword evidence="2" id="KW-0812">Transmembrane</keyword>
<dbReference type="GO" id="GO:0060097">
    <property type="term" value="P:cytoskeletal rearrangement involved in phagocytosis, engulfment"/>
    <property type="evidence" value="ECO:0007669"/>
    <property type="project" value="TreeGrafter"/>
</dbReference>
<dbReference type="Gene3D" id="2.60.40.10">
    <property type="entry name" value="Immunoglobulins"/>
    <property type="match status" value="1"/>
</dbReference>
<dbReference type="Pfam" id="PF07686">
    <property type="entry name" value="V-set"/>
    <property type="match status" value="1"/>
</dbReference>
<keyword evidence="5" id="KW-1185">Reference proteome</keyword>
<gene>
    <name evidence="4" type="ORF">COCON_G00080290</name>
</gene>
<sequence length="335" mass="35627">MALSLAPSHPPPPPSLFVSGGTRVAEWGRRGCGRPGLEMSQSTAAGAQTGHSRGVAAEQARPTPPGRAAREEELPRAVRTPERFPESPSPGMSAGAGLLHLRWVLAVAVAATGAVVSALEVIEGGSVSLSCRYSVKRNGLNRVCWGRSCGTLWCGDILAQTDGEGVVSKVSERYRVVGDVLSGQVDLVIPRVKQKDRGLYCCRVDIDGYFNDKKVSYTLRVVKPPVVTPAPVVPRCVTTSPEPPALTERVWEEEQSNVDISKGDSNLSKSGIVEEKPIPSLSLQVNVPVLSLSLSLLLLLLLGSLAVLGFKRREDSQKDPEEGKPVDGGAPSHHL</sequence>
<protein>
    <recommendedName>
        <fullName evidence="3">Ig-like domain-containing protein</fullName>
    </recommendedName>
</protein>
<dbReference type="EMBL" id="JAFJMO010000005">
    <property type="protein sequence ID" value="KAJ8276277.1"/>
    <property type="molecule type" value="Genomic_DNA"/>
</dbReference>
<dbReference type="SMART" id="SM00409">
    <property type="entry name" value="IG"/>
    <property type="match status" value="1"/>
</dbReference>
<keyword evidence="2" id="KW-0472">Membrane</keyword>